<name>A0A9P6E3A2_9AGAR</name>
<dbReference type="OrthoDB" id="2690740at2759"/>
<proteinExistence type="predicted"/>
<feature type="region of interest" description="Disordered" evidence="1">
    <location>
        <begin position="151"/>
        <end position="202"/>
    </location>
</feature>
<dbReference type="Proteomes" id="UP000807306">
    <property type="component" value="Unassembled WGS sequence"/>
</dbReference>
<keyword evidence="3" id="KW-1185">Reference proteome</keyword>
<dbReference type="AlphaFoldDB" id="A0A9P6E3A2"/>
<feature type="region of interest" description="Disordered" evidence="1">
    <location>
        <begin position="74"/>
        <end position="137"/>
    </location>
</feature>
<evidence type="ECO:0000256" key="1">
    <source>
        <dbReference type="SAM" id="MobiDB-lite"/>
    </source>
</evidence>
<feature type="compositionally biased region" description="Acidic residues" evidence="1">
    <location>
        <begin position="172"/>
        <end position="192"/>
    </location>
</feature>
<feature type="compositionally biased region" description="Polar residues" evidence="1">
    <location>
        <begin position="104"/>
        <end position="121"/>
    </location>
</feature>
<evidence type="ECO:0000313" key="3">
    <source>
        <dbReference type="Proteomes" id="UP000807306"/>
    </source>
</evidence>
<comment type="caution">
    <text evidence="2">The sequence shown here is derived from an EMBL/GenBank/DDBJ whole genome shotgun (WGS) entry which is preliminary data.</text>
</comment>
<protein>
    <submittedName>
        <fullName evidence="2">Uncharacterized protein</fullName>
    </submittedName>
</protein>
<organism evidence="2 3">
    <name type="scientific">Crepidotus variabilis</name>
    <dbReference type="NCBI Taxonomy" id="179855"/>
    <lineage>
        <taxon>Eukaryota</taxon>
        <taxon>Fungi</taxon>
        <taxon>Dikarya</taxon>
        <taxon>Basidiomycota</taxon>
        <taxon>Agaricomycotina</taxon>
        <taxon>Agaricomycetes</taxon>
        <taxon>Agaricomycetidae</taxon>
        <taxon>Agaricales</taxon>
        <taxon>Agaricineae</taxon>
        <taxon>Crepidotaceae</taxon>
        <taxon>Crepidotus</taxon>
    </lineage>
</organism>
<accession>A0A9P6E3A2</accession>
<feature type="compositionally biased region" description="Polar residues" evidence="1">
    <location>
        <begin position="83"/>
        <end position="92"/>
    </location>
</feature>
<reference evidence="2" key="1">
    <citation type="submission" date="2020-11" db="EMBL/GenBank/DDBJ databases">
        <authorList>
            <consortium name="DOE Joint Genome Institute"/>
            <person name="Ahrendt S."/>
            <person name="Riley R."/>
            <person name="Andreopoulos W."/>
            <person name="Labutti K."/>
            <person name="Pangilinan J."/>
            <person name="Ruiz-Duenas F.J."/>
            <person name="Barrasa J.M."/>
            <person name="Sanchez-Garcia M."/>
            <person name="Camarero S."/>
            <person name="Miyauchi S."/>
            <person name="Serrano A."/>
            <person name="Linde D."/>
            <person name="Babiker R."/>
            <person name="Drula E."/>
            <person name="Ayuso-Fernandez I."/>
            <person name="Pacheco R."/>
            <person name="Padilla G."/>
            <person name="Ferreira P."/>
            <person name="Barriuso J."/>
            <person name="Kellner H."/>
            <person name="Castanera R."/>
            <person name="Alfaro M."/>
            <person name="Ramirez L."/>
            <person name="Pisabarro A.G."/>
            <person name="Kuo A."/>
            <person name="Tritt A."/>
            <person name="Lipzen A."/>
            <person name="He G."/>
            <person name="Yan M."/>
            <person name="Ng V."/>
            <person name="Cullen D."/>
            <person name="Martin F."/>
            <person name="Rosso M.-N."/>
            <person name="Henrissat B."/>
            <person name="Hibbett D."/>
            <person name="Martinez A.T."/>
            <person name="Grigoriev I.V."/>
        </authorList>
    </citation>
    <scope>NUCLEOTIDE SEQUENCE</scope>
    <source>
        <strain evidence="2">CBS 506.95</strain>
    </source>
</reference>
<evidence type="ECO:0000313" key="2">
    <source>
        <dbReference type="EMBL" id="KAF9521729.1"/>
    </source>
</evidence>
<dbReference type="EMBL" id="MU157995">
    <property type="protein sequence ID" value="KAF9521729.1"/>
    <property type="molecule type" value="Genomic_DNA"/>
</dbReference>
<feature type="compositionally biased region" description="Polar residues" evidence="1">
    <location>
        <begin position="151"/>
        <end position="160"/>
    </location>
</feature>
<gene>
    <name evidence="2" type="ORF">CPB83DRAFT_185036</name>
</gene>
<sequence>MNGLVVSSLEAYHLRQLLDSQDSLNLTLETLRTRLSTNSDTQIPSAEEDFTITSREEPSSLAVVTVSCPIQQSASSCSDSASPTLAPSSPRLSPSDKDGDKGSGFSTAEKSTLAAGSSMNPDVSMDNVSTTSTPSSPTSFFTWSLETGETSNQDYVSGTKSGLKRSCPWGSDAEEEQGNYGYDDEEEGEDEGTGPANRMRGGAKICPRKSRALRSAPKTTIERRLLSRGGPEGLGNQNDLEDIRMQHDPPPAVLNGAAVSSGEHSQIAPGMESLNCVPAIPDPPIPENPVLNTAAITFISAIASVCRDFVHDAAGHVGIVTSVPALMQSLLSVESAIVIDDSSAPEMNGLIRLAVSCIAAEVDEAEAHLHYYLSSMMFASGINRCTIFPSNLAIFHLMPNRELQKPNTYKYQLLDQIASKVKFRRRSGKIASYTGRGLERYLADGIKVAALCAAGSFNMVIFLSCTRMRAELRKIPAEIFLRLTKAIRCPPNSALGRLIARDVITAVQYSFQLYLIKLHMLFPTRFLEQKYGSSIVDCTDLCATDEILEGFFFNDFVKVRDLEAWKPALQPLQPASNPTAWILPWTLPSIHSSPRASDLVVINTNYDPTLNTKTFYPKTQQGRFDYTEEQRKYVSQAASCSSIDDFREKISKQLQTAVDGQMVRLNDVNQNLLALIVATMPLDLRARLLDIVNLSFAQGLRFVDSKLEGFLNIHHSVHLSRYNRFAFQVCSPSPS</sequence>